<protein>
    <recommendedName>
        <fullName evidence="3">Intracellular septation protein A</fullName>
    </recommendedName>
</protein>
<geneLocation type="plasmid" evidence="2">
    <name>p-HB236076</name>
</geneLocation>
<feature type="transmembrane region" description="Helical" evidence="1">
    <location>
        <begin position="100"/>
        <end position="117"/>
    </location>
</feature>
<keyword evidence="2" id="KW-0614">Plasmid</keyword>
<dbReference type="EMBL" id="CP162602">
    <property type="protein sequence ID" value="XDK26432.1"/>
    <property type="molecule type" value="Genomic_DNA"/>
</dbReference>
<keyword evidence="1" id="KW-0812">Transmembrane</keyword>
<gene>
    <name evidence="2" type="ORF">AB0763_15400</name>
</gene>
<name>A0AB39HI81_9VIBR</name>
<dbReference type="KEGG" id="vih:AB0763_15400"/>
<feature type="transmembrane region" description="Helical" evidence="1">
    <location>
        <begin position="138"/>
        <end position="159"/>
    </location>
</feature>
<reference evidence="2" key="1">
    <citation type="submission" date="2024-07" db="EMBL/GenBank/DDBJ databases">
        <title>Genome Analysis of a Potential Novel Vibrio Species Secreting pH- and Thermo-stable Alginate Lyase and its Application in Producing Alginate Oligosaccharides.</title>
        <authorList>
            <person name="Huang H."/>
            <person name="Bao K."/>
        </authorList>
    </citation>
    <scope>NUCLEOTIDE SEQUENCE</scope>
    <source>
        <strain evidence="2">HB236076</strain>
        <plasmid evidence="2">p-HB236076</plasmid>
    </source>
</reference>
<sequence length="216" mass="24740">MKNVTIKNAFLLQFLPLLATLLITLVIGVYSVKWDHTTSESSLIELCQAGFMLFASAICFVQRKKSAHLPLIFTILSAFFAVIFIREMDYHIELYFPHGAWKYPALLIMALTGVFAWKNRQALVKEINVWINLPQFHTWLLGFLIVFVFSRLAGMNDFWQSFLADNYMRDIKNLVEEGLELLGYALMLNAALFFVILDPRVKQSQTVANKTIATHG</sequence>
<keyword evidence="1" id="KW-1133">Transmembrane helix</keyword>
<accession>A0AB39HI81</accession>
<feature type="transmembrane region" description="Helical" evidence="1">
    <location>
        <begin position="179"/>
        <end position="197"/>
    </location>
</feature>
<evidence type="ECO:0000256" key="1">
    <source>
        <dbReference type="SAM" id="Phobius"/>
    </source>
</evidence>
<evidence type="ECO:0000313" key="2">
    <source>
        <dbReference type="EMBL" id="XDK26432.1"/>
    </source>
</evidence>
<feature type="transmembrane region" description="Helical" evidence="1">
    <location>
        <begin position="9"/>
        <end position="30"/>
    </location>
</feature>
<dbReference type="AlphaFoldDB" id="A0AB39HI81"/>
<dbReference type="RefSeq" id="WP_306099323.1">
    <property type="nucleotide sequence ID" value="NZ_CP162602.1"/>
</dbReference>
<keyword evidence="1" id="KW-0472">Membrane</keyword>
<evidence type="ECO:0008006" key="3">
    <source>
        <dbReference type="Google" id="ProtNLM"/>
    </source>
</evidence>
<proteinExistence type="predicted"/>
<feature type="transmembrane region" description="Helical" evidence="1">
    <location>
        <begin position="68"/>
        <end position="85"/>
    </location>
</feature>
<organism evidence="2">
    <name type="scientific">Vibrio sp. HB236076</name>
    <dbReference type="NCBI Taxonomy" id="3232307"/>
    <lineage>
        <taxon>Bacteria</taxon>
        <taxon>Pseudomonadati</taxon>
        <taxon>Pseudomonadota</taxon>
        <taxon>Gammaproteobacteria</taxon>
        <taxon>Vibrionales</taxon>
        <taxon>Vibrionaceae</taxon>
        <taxon>Vibrio</taxon>
    </lineage>
</organism>
<feature type="transmembrane region" description="Helical" evidence="1">
    <location>
        <begin position="42"/>
        <end position="61"/>
    </location>
</feature>